<dbReference type="RefSeq" id="WP_217898621.1">
    <property type="nucleotide sequence ID" value="NZ_FZNW01000020.1"/>
</dbReference>
<evidence type="ECO:0000313" key="1">
    <source>
        <dbReference type="EMBL" id="SNR79729.1"/>
    </source>
</evidence>
<evidence type="ECO:0000313" key="2">
    <source>
        <dbReference type="Proteomes" id="UP000198348"/>
    </source>
</evidence>
<gene>
    <name evidence="1" type="ORF">SAMN06265360_1201</name>
</gene>
<evidence type="ECO:0008006" key="3">
    <source>
        <dbReference type="Google" id="ProtNLM"/>
    </source>
</evidence>
<accession>A0A238Z9I5</accession>
<sequence>MPNMPNFWLMFGPYAFSGASYFTLIDAASSHLVRCVKESKRRGATYMAVRQEAHDRYFSRMLDRVGRSIFTNGCAGSNSYYFDERGDTPLLRPNSTIESWLRSRTFDLDDYTYATLERASVDA</sequence>
<dbReference type="PANTHER" id="PTHR42877:SF4">
    <property type="entry name" value="FAD_NAD(P)-BINDING DOMAIN-CONTAINING PROTEIN-RELATED"/>
    <property type="match status" value="1"/>
</dbReference>
<dbReference type="InterPro" id="IPR051209">
    <property type="entry name" value="FAD-bind_Monooxygenase_sf"/>
</dbReference>
<dbReference type="InterPro" id="IPR036188">
    <property type="entry name" value="FAD/NAD-bd_sf"/>
</dbReference>
<dbReference type="Gene3D" id="3.50.50.60">
    <property type="entry name" value="FAD/NAD(P)-binding domain"/>
    <property type="match status" value="1"/>
</dbReference>
<reference evidence="1 2" key="1">
    <citation type="submission" date="2017-06" db="EMBL/GenBank/DDBJ databases">
        <authorList>
            <person name="Kim H.J."/>
            <person name="Triplett B.A."/>
        </authorList>
    </citation>
    <scope>NUCLEOTIDE SEQUENCE [LARGE SCALE GENOMIC DNA]</scope>
    <source>
        <strain evidence="1 2">DSM 45207</strain>
    </source>
</reference>
<dbReference type="PANTHER" id="PTHR42877">
    <property type="entry name" value="L-ORNITHINE N(5)-MONOOXYGENASE-RELATED"/>
    <property type="match status" value="1"/>
</dbReference>
<proteinExistence type="predicted"/>
<protein>
    <recommendedName>
        <fullName evidence="3">Cyclohexanone monooxygenase</fullName>
    </recommendedName>
</protein>
<keyword evidence="2" id="KW-1185">Reference proteome</keyword>
<dbReference type="Proteomes" id="UP000198348">
    <property type="component" value="Unassembled WGS sequence"/>
</dbReference>
<dbReference type="AlphaFoldDB" id="A0A238Z9I5"/>
<dbReference type="EMBL" id="FZNW01000020">
    <property type="protein sequence ID" value="SNR79729.1"/>
    <property type="molecule type" value="Genomic_DNA"/>
</dbReference>
<organism evidence="1 2">
    <name type="scientific">Haloechinothrix alba</name>
    <dbReference type="NCBI Taxonomy" id="664784"/>
    <lineage>
        <taxon>Bacteria</taxon>
        <taxon>Bacillati</taxon>
        <taxon>Actinomycetota</taxon>
        <taxon>Actinomycetes</taxon>
        <taxon>Pseudonocardiales</taxon>
        <taxon>Pseudonocardiaceae</taxon>
        <taxon>Haloechinothrix</taxon>
    </lineage>
</organism>
<name>A0A238Z9I5_9PSEU</name>